<dbReference type="Proteomes" id="UP000194841">
    <property type="component" value="Unassembled WGS sequence"/>
</dbReference>
<reference evidence="1 2" key="1">
    <citation type="submission" date="2017-02" db="EMBL/GenBank/DDBJ databases">
        <title>Pseudoalteromonas ulvae TC14 Genome.</title>
        <authorList>
            <person name="Molmeret M."/>
        </authorList>
    </citation>
    <scope>NUCLEOTIDE SEQUENCE [LARGE SCALE GENOMIC DNA]</scope>
    <source>
        <strain evidence="1">TC14</strain>
    </source>
</reference>
<protein>
    <submittedName>
        <fullName evidence="1">Uncharacterized protein</fullName>
    </submittedName>
</protein>
<sequence length="116" mass="12654">MTGDITDISTSNICFNAGRGVVGQYVIISEPNKLINIRVNQRDKDGDGLIFIPDGRIENDVESKLYVANQQIQINSSTSGVVRIFIGGRLFSTTELAPNSSINLTKEGGIEWEVLP</sequence>
<dbReference type="EMBL" id="MWPV01000002">
    <property type="protein sequence ID" value="OUL58608.1"/>
    <property type="molecule type" value="Genomic_DNA"/>
</dbReference>
<proteinExistence type="predicted"/>
<dbReference type="AlphaFoldDB" id="A0A244CSP8"/>
<evidence type="ECO:0000313" key="2">
    <source>
        <dbReference type="Proteomes" id="UP000194841"/>
    </source>
</evidence>
<comment type="caution">
    <text evidence="1">The sequence shown here is derived from an EMBL/GenBank/DDBJ whole genome shotgun (WGS) entry which is preliminary data.</text>
</comment>
<accession>A0A244CSP8</accession>
<gene>
    <name evidence="1" type="ORF">B1199_09830</name>
</gene>
<dbReference type="RefSeq" id="WP_086743910.1">
    <property type="nucleotide sequence ID" value="NZ_MWPV01000002.1"/>
</dbReference>
<name>A0A244CSP8_PSEDV</name>
<organism evidence="1 2">
    <name type="scientific">Pseudoalteromonas ulvae</name>
    <dbReference type="NCBI Taxonomy" id="107327"/>
    <lineage>
        <taxon>Bacteria</taxon>
        <taxon>Pseudomonadati</taxon>
        <taxon>Pseudomonadota</taxon>
        <taxon>Gammaproteobacteria</taxon>
        <taxon>Alteromonadales</taxon>
        <taxon>Pseudoalteromonadaceae</taxon>
        <taxon>Pseudoalteromonas</taxon>
    </lineage>
</organism>
<keyword evidence="2" id="KW-1185">Reference proteome</keyword>
<evidence type="ECO:0000313" key="1">
    <source>
        <dbReference type="EMBL" id="OUL58608.1"/>
    </source>
</evidence>